<accession>A0ABS3JAX2</accession>
<keyword evidence="2" id="KW-1185">Reference proteome</keyword>
<name>A0ABS3JAX2_9BACT</name>
<protein>
    <submittedName>
        <fullName evidence="1">DUF5458 family protein</fullName>
    </submittedName>
</protein>
<dbReference type="Pfam" id="PF17541">
    <property type="entry name" value="TssC"/>
    <property type="match status" value="1"/>
</dbReference>
<dbReference type="RefSeq" id="WP_207327057.1">
    <property type="nucleotide sequence ID" value="NZ_JAFMYW010000001.1"/>
</dbReference>
<gene>
    <name evidence="1" type="ORF">J2I46_00980</name>
</gene>
<organism evidence="1 2">
    <name type="scientific">Fibrella forsythiae</name>
    <dbReference type="NCBI Taxonomy" id="2817061"/>
    <lineage>
        <taxon>Bacteria</taxon>
        <taxon>Pseudomonadati</taxon>
        <taxon>Bacteroidota</taxon>
        <taxon>Cytophagia</taxon>
        <taxon>Cytophagales</taxon>
        <taxon>Spirosomataceae</taxon>
        <taxon>Fibrella</taxon>
    </lineage>
</organism>
<evidence type="ECO:0000313" key="1">
    <source>
        <dbReference type="EMBL" id="MBO0947137.1"/>
    </source>
</evidence>
<proteinExistence type="predicted"/>
<comment type="caution">
    <text evidence="1">The sequence shown here is derived from an EMBL/GenBank/DDBJ whole genome shotgun (WGS) entry which is preliminary data.</text>
</comment>
<reference evidence="1 2" key="1">
    <citation type="submission" date="2021-03" db="EMBL/GenBank/DDBJ databases">
        <title>Fibrella sp. HMF5405 genome sequencing and assembly.</title>
        <authorList>
            <person name="Kang H."/>
            <person name="Kim H."/>
            <person name="Bae S."/>
            <person name="Joh K."/>
        </authorList>
    </citation>
    <scope>NUCLEOTIDE SEQUENCE [LARGE SCALE GENOMIC DNA]</scope>
    <source>
        <strain evidence="1 2">HMF5405</strain>
    </source>
</reference>
<dbReference type="InterPro" id="IPR035576">
    <property type="entry name" value="T6SS_TssC"/>
</dbReference>
<sequence>MAKEQKSAAADEAVASEAVVAAPSTGLPGLSTLAAYGGFPFVESFIDGIQNISPERKARKTIFMTDENKKVERQMLKQKLNLWIELLESSSNQTEMLEKTEEKANLSNAQLRKNLLRALNSTRELERSYRALSLFYKNTDMDRVPNVTILNASLTQLTDLDNPIFIDRVNEEFKQNYDRLDLRTNYSLLVVPGFMRTNGILEKWARLAHNSKVMLITDFADLESPEDTIELFSTANMSSGDLHCSNVIMACNWMVGRGKVAEVGETDNLYVPPSAALAGKIYYTLMSQVTAGKKHGGMNEVDGVRYPLKKSEISHLERLGLVPMVFEYGKVMAFSAKTLFNGDNPGLQTYSVVRVFDHVVKVLFDFLNRRAFENWTPRMEADLRRQIVQFLDSIMGPDRLIEKHSIMRFERDKNIKDLIHLDLFIKPYFPAKSFVIRLDGRRGDDVDSPEWVSDYGVMA</sequence>
<dbReference type="EMBL" id="JAFMYW010000001">
    <property type="protein sequence ID" value="MBO0947137.1"/>
    <property type="molecule type" value="Genomic_DNA"/>
</dbReference>
<dbReference type="Proteomes" id="UP000664628">
    <property type="component" value="Unassembled WGS sequence"/>
</dbReference>
<evidence type="ECO:0000313" key="2">
    <source>
        <dbReference type="Proteomes" id="UP000664628"/>
    </source>
</evidence>